<keyword evidence="3" id="KW-1185">Reference proteome</keyword>
<accession>T1FED1</accession>
<reference evidence="1 3" key="2">
    <citation type="journal article" date="2013" name="Nature">
        <title>Insights into bilaterian evolution from three spiralian genomes.</title>
        <authorList>
            <person name="Simakov O."/>
            <person name="Marletaz F."/>
            <person name="Cho S.J."/>
            <person name="Edsinger-Gonzales E."/>
            <person name="Havlak P."/>
            <person name="Hellsten U."/>
            <person name="Kuo D.H."/>
            <person name="Larsson T."/>
            <person name="Lv J."/>
            <person name="Arendt D."/>
            <person name="Savage R."/>
            <person name="Osoegawa K."/>
            <person name="de Jong P."/>
            <person name="Grimwood J."/>
            <person name="Chapman J.A."/>
            <person name="Shapiro H."/>
            <person name="Aerts A."/>
            <person name="Otillar R.P."/>
            <person name="Terry A.Y."/>
            <person name="Boore J.L."/>
            <person name="Grigoriev I.V."/>
            <person name="Lindberg D.R."/>
            <person name="Seaver E.C."/>
            <person name="Weisblat D.A."/>
            <person name="Putnam N.H."/>
            <person name="Rokhsar D.S."/>
        </authorList>
    </citation>
    <scope>NUCLEOTIDE SEQUENCE</scope>
</reference>
<dbReference type="EMBL" id="AMQM01006779">
    <property type="status" value="NOT_ANNOTATED_CDS"/>
    <property type="molecule type" value="Genomic_DNA"/>
</dbReference>
<dbReference type="EnsemblMetazoa" id="HelroT179214">
    <property type="protein sequence ID" value="HelroP179214"/>
    <property type="gene ID" value="HelroG179214"/>
</dbReference>
<proteinExistence type="predicted"/>
<dbReference type="EMBL" id="AMQM01006778">
    <property type="status" value="NOT_ANNOTATED_CDS"/>
    <property type="molecule type" value="Genomic_DNA"/>
</dbReference>
<evidence type="ECO:0000313" key="2">
    <source>
        <dbReference type="EnsemblMetazoa" id="HelroP179214"/>
    </source>
</evidence>
<evidence type="ECO:0000313" key="1">
    <source>
        <dbReference type="EMBL" id="ESN95446.1"/>
    </source>
</evidence>
<dbReference type="RefSeq" id="XP_009026321.1">
    <property type="nucleotide sequence ID" value="XM_009028073.1"/>
</dbReference>
<dbReference type="AlphaFoldDB" id="T1FED1"/>
<dbReference type="GeneID" id="20207180"/>
<protein>
    <submittedName>
        <fullName evidence="1 2">Uncharacterized protein</fullName>
    </submittedName>
</protein>
<dbReference type="KEGG" id="hro:HELRODRAFT_179214"/>
<name>T1FED1_HELRO</name>
<dbReference type="Proteomes" id="UP000015101">
    <property type="component" value="Unassembled WGS sequence"/>
</dbReference>
<evidence type="ECO:0000313" key="3">
    <source>
        <dbReference type="Proteomes" id="UP000015101"/>
    </source>
</evidence>
<dbReference type="HOGENOM" id="CLU_1035409_0_0_1"/>
<reference evidence="2" key="3">
    <citation type="submission" date="2015-06" db="UniProtKB">
        <authorList>
            <consortium name="EnsemblMetazoa"/>
        </authorList>
    </citation>
    <scope>IDENTIFICATION</scope>
</reference>
<gene>
    <name evidence="2" type="primary">20207180</name>
    <name evidence="1" type="ORF">HELRODRAFT_179214</name>
</gene>
<dbReference type="EMBL" id="AMQM01006777">
    <property type="status" value="NOT_ANNOTATED_CDS"/>
    <property type="molecule type" value="Genomic_DNA"/>
</dbReference>
<dbReference type="EMBL" id="KB097519">
    <property type="protein sequence ID" value="ESN95446.1"/>
    <property type="molecule type" value="Genomic_DNA"/>
</dbReference>
<organism evidence="2 3">
    <name type="scientific">Helobdella robusta</name>
    <name type="common">Californian leech</name>
    <dbReference type="NCBI Taxonomy" id="6412"/>
    <lineage>
        <taxon>Eukaryota</taxon>
        <taxon>Metazoa</taxon>
        <taxon>Spiralia</taxon>
        <taxon>Lophotrochozoa</taxon>
        <taxon>Annelida</taxon>
        <taxon>Clitellata</taxon>
        <taxon>Hirudinea</taxon>
        <taxon>Rhynchobdellida</taxon>
        <taxon>Glossiphoniidae</taxon>
        <taxon>Helobdella</taxon>
    </lineage>
</organism>
<dbReference type="CTD" id="20207180"/>
<reference evidence="3" key="1">
    <citation type="submission" date="2012-12" db="EMBL/GenBank/DDBJ databases">
        <authorList>
            <person name="Hellsten U."/>
            <person name="Grimwood J."/>
            <person name="Chapman J.A."/>
            <person name="Shapiro H."/>
            <person name="Aerts A."/>
            <person name="Otillar R.P."/>
            <person name="Terry A.Y."/>
            <person name="Boore J.L."/>
            <person name="Simakov O."/>
            <person name="Marletaz F."/>
            <person name="Cho S.-J."/>
            <person name="Edsinger-Gonzales E."/>
            <person name="Havlak P."/>
            <person name="Kuo D.-H."/>
            <person name="Larsson T."/>
            <person name="Lv J."/>
            <person name="Arendt D."/>
            <person name="Savage R."/>
            <person name="Osoegawa K."/>
            <person name="de Jong P."/>
            <person name="Lindberg D.R."/>
            <person name="Seaver E.C."/>
            <person name="Weisblat D.A."/>
            <person name="Putnam N.H."/>
            <person name="Grigoriev I.V."/>
            <person name="Rokhsar D.S."/>
        </authorList>
    </citation>
    <scope>NUCLEOTIDE SEQUENCE</scope>
</reference>
<dbReference type="InParanoid" id="T1FED1"/>
<sequence length="269" mass="28146">MTIATTATASAATTAAASNAFFVAGGVKLGDSGDDNNDSSSETALSHTFKSPLLRQMLGSKLKAGKVASTVATTTTTTTTTATSAVASTTATTTFVAATSQDHVAATSDNVVEAASESLGMVGVKSENPEMSMKASVEKENDVTTPTNVVVDEVTAKIGMLSSAEPQSTEDYEDKMSPIADAVEPDKIDMEGVVATTASSSLPQIPQHQQHGFLDVERDDSAQQNVDNVVGVGVRHNVTEEIVGETNHMLKIFRAYQFSIVQYQFLKVS</sequence>